<feature type="compositionally biased region" description="Low complexity" evidence="1">
    <location>
        <begin position="1"/>
        <end position="19"/>
    </location>
</feature>
<dbReference type="GO" id="GO:0022857">
    <property type="term" value="F:transmembrane transporter activity"/>
    <property type="evidence" value="ECO:0007669"/>
    <property type="project" value="InterPro"/>
</dbReference>
<dbReference type="AlphaFoldDB" id="A0A382UH01"/>
<dbReference type="GO" id="GO:0005886">
    <property type="term" value="C:plasma membrane"/>
    <property type="evidence" value="ECO:0007669"/>
    <property type="project" value="TreeGrafter"/>
</dbReference>
<feature type="transmembrane region" description="Helical" evidence="2">
    <location>
        <begin position="52"/>
        <end position="78"/>
    </location>
</feature>
<dbReference type="EMBL" id="UINC01144162">
    <property type="protein sequence ID" value="SVD33500.1"/>
    <property type="molecule type" value="Genomic_DNA"/>
</dbReference>
<evidence type="ECO:0000256" key="1">
    <source>
        <dbReference type="SAM" id="MobiDB-lite"/>
    </source>
</evidence>
<dbReference type="SUPFAM" id="SSF103473">
    <property type="entry name" value="MFS general substrate transporter"/>
    <property type="match status" value="1"/>
</dbReference>
<dbReference type="PANTHER" id="PTHR43129">
    <property type="entry name" value="FOSMIDOMYCIN RESISTANCE PROTEIN"/>
    <property type="match status" value="1"/>
</dbReference>
<dbReference type="InterPro" id="IPR011701">
    <property type="entry name" value="MFS"/>
</dbReference>
<feature type="transmembrane region" description="Helical" evidence="2">
    <location>
        <begin position="187"/>
        <end position="205"/>
    </location>
</feature>
<feature type="domain" description="Major facilitator superfamily (MFS) profile" evidence="3">
    <location>
        <begin position="33"/>
        <end position="217"/>
    </location>
</feature>
<gene>
    <name evidence="4" type="ORF">METZ01_LOCUS386354</name>
</gene>
<dbReference type="PROSITE" id="PS50850">
    <property type="entry name" value="MFS"/>
    <property type="match status" value="1"/>
</dbReference>
<keyword evidence="2" id="KW-1133">Transmembrane helix</keyword>
<sequence>MVESQESMQESAAEANASATEEEVGSAVERNIILWLTNVSHGVNHFQNQMMVVLYPVIMPELGFGYAELGVLLAVQSMLGGATQGFYGFATPFLPRTWLLGIGNLVLGFGTLATGFVNSFGGIISTRGVASVGASAQHPVGYSLLAGYFPSARGKIIGLNSSISNVGSLLAPLTAGAMLVIMSWRQVFMIVAALIIAMGLVYFLFRKRVDTGASQGS</sequence>
<feature type="transmembrane region" description="Helical" evidence="2">
    <location>
        <begin position="98"/>
        <end position="117"/>
    </location>
</feature>
<dbReference type="PANTHER" id="PTHR43129:SF1">
    <property type="entry name" value="FOSMIDOMYCIN RESISTANCE PROTEIN"/>
    <property type="match status" value="1"/>
</dbReference>
<feature type="region of interest" description="Disordered" evidence="1">
    <location>
        <begin position="1"/>
        <end position="22"/>
    </location>
</feature>
<evidence type="ECO:0000256" key="2">
    <source>
        <dbReference type="SAM" id="Phobius"/>
    </source>
</evidence>
<feature type="transmembrane region" description="Helical" evidence="2">
    <location>
        <begin position="163"/>
        <end position="181"/>
    </location>
</feature>
<keyword evidence="2" id="KW-0812">Transmembrane</keyword>
<keyword evidence="2" id="KW-0472">Membrane</keyword>
<dbReference type="Gene3D" id="1.20.1250.20">
    <property type="entry name" value="MFS general substrate transporter like domains"/>
    <property type="match status" value="1"/>
</dbReference>
<evidence type="ECO:0000259" key="3">
    <source>
        <dbReference type="PROSITE" id="PS50850"/>
    </source>
</evidence>
<evidence type="ECO:0000313" key="4">
    <source>
        <dbReference type="EMBL" id="SVD33500.1"/>
    </source>
</evidence>
<feature type="non-terminal residue" evidence="4">
    <location>
        <position position="217"/>
    </location>
</feature>
<dbReference type="InterPro" id="IPR020846">
    <property type="entry name" value="MFS_dom"/>
</dbReference>
<dbReference type="Pfam" id="PF07690">
    <property type="entry name" value="MFS_1"/>
    <property type="match status" value="1"/>
</dbReference>
<protein>
    <recommendedName>
        <fullName evidence="3">Major facilitator superfamily (MFS) profile domain-containing protein</fullName>
    </recommendedName>
</protein>
<dbReference type="InterPro" id="IPR036259">
    <property type="entry name" value="MFS_trans_sf"/>
</dbReference>
<proteinExistence type="predicted"/>
<reference evidence="4" key="1">
    <citation type="submission" date="2018-05" db="EMBL/GenBank/DDBJ databases">
        <authorList>
            <person name="Lanie J.A."/>
            <person name="Ng W.-L."/>
            <person name="Kazmierczak K.M."/>
            <person name="Andrzejewski T.M."/>
            <person name="Davidsen T.M."/>
            <person name="Wayne K.J."/>
            <person name="Tettelin H."/>
            <person name="Glass J.I."/>
            <person name="Rusch D."/>
            <person name="Podicherti R."/>
            <person name="Tsui H.-C.T."/>
            <person name="Winkler M.E."/>
        </authorList>
    </citation>
    <scope>NUCLEOTIDE SEQUENCE</scope>
</reference>
<organism evidence="4">
    <name type="scientific">marine metagenome</name>
    <dbReference type="NCBI Taxonomy" id="408172"/>
    <lineage>
        <taxon>unclassified sequences</taxon>
        <taxon>metagenomes</taxon>
        <taxon>ecological metagenomes</taxon>
    </lineage>
</organism>
<accession>A0A382UH01</accession>
<name>A0A382UH01_9ZZZZ</name>